<evidence type="ECO:0000313" key="2">
    <source>
        <dbReference type="Proteomes" id="UP001271648"/>
    </source>
</evidence>
<accession>A0AAW9A940</accession>
<dbReference type="EMBL" id="JAUBDJ010000002">
    <property type="protein sequence ID" value="MDW0116166.1"/>
    <property type="molecule type" value="Genomic_DNA"/>
</dbReference>
<sequence>MTVNWYKDNPAIVFEFEVVGEIGGVKSMKPMDSGLIGRDKIHLEIIGDERISLIAANEVVEWFEHQLPDAEIEWNITQSTVIKPGMIMVCCVRL</sequence>
<evidence type="ECO:0000313" key="1">
    <source>
        <dbReference type="EMBL" id="MDW0116166.1"/>
    </source>
</evidence>
<keyword evidence="2" id="KW-1185">Reference proteome</keyword>
<comment type="caution">
    <text evidence="1">The sequence shown here is derived from an EMBL/GenBank/DDBJ whole genome shotgun (WGS) entry which is preliminary data.</text>
</comment>
<protein>
    <submittedName>
        <fullName evidence="1">Uncharacterized protein</fullName>
    </submittedName>
</protein>
<name>A0AAW9A940_9BACL</name>
<gene>
    <name evidence="1" type="ORF">QTL97_04420</name>
</gene>
<dbReference type="RefSeq" id="WP_283732860.1">
    <property type="nucleotide sequence ID" value="NZ_CP125968.1"/>
</dbReference>
<dbReference type="Proteomes" id="UP001271648">
    <property type="component" value="Unassembled WGS sequence"/>
</dbReference>
<organism evidence="1 2">
    <name type="scientific">Sporosarcina thermotolerans</name>
    <dbReference type="NCBI Taxonomy" id="633404"/>
    <lineage>
        <taxon>Bacteria</taxon>
        <taxon>Bacillati</taxon>
        <taxon>Bacillota</taxon>
        <taxon>Bacilli</taxon>
        <taxon>Bacillales</taxon>
        <taxon>Caryophanaceae</taxon>
        <taxon>Sporosarcina</taxon>
    </lineage>
</organism>
<reference evidence="1 2" key="1">
    <citation type="submission" date="2023-06" db="EMBL/GenBank/DDBJ databases">
        <title>Sporosarcina sp. nov., isolated from Korean traditional fermented seafood 'Jeotgal'.</title>
        <authorList>
            <person name="Yang A.I."/>
            <person name="Shin N.-R."/>
        </authorList>
    </citation>
    <scope>NUCLEOTIDE SEQUENCE [LARGE SCALE GENOMIC DNA]</scope>
    <source>
        <strain evidence="1 2">KCTC43456</strain>
    </source>
</reference>
<dbReference type="AlphaFoldDB" id="A0AAW9A940"/>
<proteinExistence type="predicted"/>